<accession>A0A074XCP6</accession>
<dbReference type="SUPFAM" id="SSF48452">
    <property type="entry name" value="TPR-like"/>
    <property type="match status" value="3"/>
</dbReference>
<dbReference type="InterPro" id="IPR011990">
    <property type="entry name" value="TPR-like_helical_dom_sf"/>
</dbReference>
<keyword evidence="1" id="KW-0677">Repeat</keyword>
<dbReference type="STRING" id="1043002.A0A074XCP6"/>
<dbReference type="OrthoDB" id="414774at2759"/>
<dbReference type="RefSeq" id="XP_029755994.1">
    <property type="nucleotide sequence ID" value="XM_029906409.1"/>
</dbReference>
<evidence type="ECO:0000256" key="1">
    <source>
        <dbReference type="ARBA" id="ARBA00022737"/>
    </source>
</evidence>
<dbReference type="InterPro" id="IPR013105">
    <property type="entry name" value="TPR_2"/>
</dbReference>
<gene>
    <name evidence="4" type="ORF">M438DRAFT_349498</name>
</gene>
<dbReference type="PANTHER" id="PTHR45588:SF1">
    <property type="entry name" value="WW DOMAIN-CONTAINING PROTEIN"/>
    <property type="match status" value="1"/>
</dbReference>
<dbReference type="Pfam" id="PF07719">
    <property type="entry name" value="TPR_2"/>
    <property type="match status" value="1"/>
</dbReference>
<sequence length="562" mass="63063">MLTDAYPYNLGTYHKPVTTTSQISQVWFDRGLIWTYAFNHEEAIECFNQAIKADPNCALAYWGLAYASGPNYNKPWEFFDEDDFVRTVKKADDAAVEAKQRGKSASPLEQALIEALQSRYPSDLSRKYNQNDFKSWNQSYADAMRNVYEEFCDDLDVATLFADALMNVTPWGLWDLKSGEPAADAHTLEAKSVIERALKQSGSDKHAGLLHMYIHLMEMSSNPEAALPKANLLRGLVPDAGHLHHMPTHLDILCGDYESAAAWNLEAIKADEKFLSHAGPVSFYTLYRSHDYHFRIYAAMFAGQSKTALESVAGLEASLPADLLRVPSPPMADWLEGFLSVRVHVLIRFGSWEELLALELPADDKLYCVTTAFIRYGRGIAFAATGQVQDARAEMIKFESALDNVPSSRMLFNNRCIDILQVAKTMLVGEVEYRDCNFDLAFEHLERAVKLDDNLPYDEPWGWMQPTRHALGALLLEQGHIARAEKVFKADLGFDDTLPRALQHPNNVWSLHGYHESLVKLGCVKEAAEVEPQLAKAVAKADVPVRSSCFCRNGGEVQDRIS</sequence>
<proteinExistence type="predicted"/>
<keyword evidence="5" id="KW-1185">Reference proteome</keyword>
<dbReference type="GeneID" id="40748715"/>
<protein>
    <submittedName>
        <fullName evidence="4">TPR domain protein</fullName>
    </submittedName>
</protein>
<dbReference type="InterPro" id="IPR019734">
    <property type="entry name" value="TPR_rpt"/>
</dbReference>
<dbReference type="SMART" id="SM00028">
    <property type="entry name" value="TPR"/>
    <property type="match status" value="2"/>
</dbReference>
<evidence type="ECO:0000313" key="5">
    <source>
        <dbReference type="Proteomes" id="UP000030706"/>
    </source>
</evidence>
<dbReference type="PROSITE" id="PS50005">
    <property type="entry name" value="TPR"/>
    <property type="match status" value="1"/>
</dbReference>
<evidence type="ECO:0000256" key="2">
    <source>
        <dbReference type="ARBA" id="ARBA00022803"/>
    </source>
</evidence>
<dbReference type="AlphaFoldDB" id="A0A074XCP6"/>
<name>A0A074XCP6_AURPU</name>
<evidence type="ECO:0000313" key="4">
    <source>
        <dbReference type="EMBL" id="KEQ79807.1"/>
    </source>
</evidence>
<dbReference type="EMBL" id="KL585003">
    <property type="protein sequence ID" value="KEQ79807.1"/>
    <property type="molecule type" value="Genomic_DNA"/>
</dbReference>
<dbReference type="Proteomes" id="UP000030706">
    <property type="component" value="Unassembled WGS sequence"/>
</dbReference>
<evidence type="ECO:0000256" key="3">
    <source>
        <dbReference type="PROSITE-ProRule" id="PRU00339"/>
    </source>
</evidence>
<organism evidence="4 5">
    <name type="scientific">Aureobasidium pullulans EXF-150</name>
    <dbReference type="NCBI Taxonomy" id="1043002"/>
    <lineage>
        <taxon>Eukaryota</taxon>
        <taxon>Fungi</taxon>
        <taxon>Dikarya</taxon>
        <taxon>Ascomycota</taxon>
        <taxon>Pezizomycotina</taxon>
        <taxon>Dothideomycetes</taxon>
        <taxon>Dothideomycetidae</taxon>
        <taxon>Dothideales</taxon>
        <taxon>Saccotheciaceae</taxon>
        <taxon>Aureobasidium</taxon>
    </lineage>
</organism>
<keyword evidence="2 3" id="KW-0802">TPR repeat</keyword>
<feature type="repeat" description="TPR" evidence="3">
    <location>
        <begin position="24"/>
        <end position="57"/>
    </location>
</feature>
<dbReference type="HOGENOM" id="CLU_011527_0_1_1"/>
<dbReference type="Gene3D" id="1.25.40.10">
    <property type="entry name" value="Tetratricopeptide repeat domain"/>
    <property type="match status" value="2"/>
</dbReference>
<reference evidence="4 5" key="1">
    <citation type="journal article" date="2014" name="BMC Genomics">
        <title>Genome sequencing of four Aureobasidium pullulans varieties: biotechnological potential, stress tolerance, and description of new species.</title>
        <authorList>
            <person name="Gostin Ar C."/>
            <person name="Ohm R.A."/>
            <person name="Kogej T."/>
            <person name="Sonjak S."/>
            <person name="Turk M."/>
            <person name="Zajc J."/>
            <person name="Zalar P."/>
            <person name="Grube M."/>
            <person name="Sun H."/>
            <person name="Han J."/>
            <person name="Sharma A."/>
            <person name="Chiniquy J."/>
            <person name="Ngan C.Y."/>
            <person name="Lipzen A."/>
            <person name="Barry K."/>
            <person name="Grigoriev I.V."/>
            <person name="Gunde-Cimerman N."/>
        </authorList>
    </citation>
    <scope>NUCLEOTIDE SEQUENCE [LARGE SCALE GENOMIC DNA]</scope>
    <source>
        <strain evidence="4 5">EXF-150</strain>
    </source>
</reference>
<dbReference type="PANTHER" id="PTHR45588">
    <property type="entry name" value="TPR DOMAIN-CONTAINING PROTEIN"/>
    <property type="match status" value="1"/>
</dbReference>